<comment type="caution">
    <text evidence="2">The sequence shown here is derived from an EMBL/GenBank/DDBJ whole genome shotgun (WGS) entry which is preliminary data.</text>
</comment>
<name>A0AAN9FYD3_CROPI</name>
<dbReference type="Proteomes" id="UP001372338">
    <property type="component" value="Unassembled WGS sequence"/>
</dbReference>
<accession>A0AAN9FYD3</accession>
<evidence type="ECO:0000256" key="1">
    <source>
        <dbReference type="SAM" id="MobiDB-lite"/>
    </source>
</evidence>
<dbReference type="AlphaFoldDB" id="A0AAN9FYD3"/>
<evidence type="ECO:0000313" key="2">
    <source>
        <dbReference type="EMBL" id="KAK7281593.1"/>
    </source>
</evidence>
<reference evidence="2 3" key="1">
    <citation type="submission" date="2024-01" db="EMBL/GenBank/DDBJ databases">
        <title>The genomes of 5 underutilized Papilionoideae crops provide insights into root nodulation and disease resistanc.</title>
        <authorList>
            <person name="Yuan L."/>
        </authorList>
    </citation>
    <scope>NUCLEOTIDE SEQUENCE [LARGE SCALE GENOMIC DNA]</scope>
    <source>
        <strain evidence="2">ZHUSHIDOU_FW_LH</strain>
        <tissue evidence="2">Leaf</tissue>
    </source>
</reference>
<feature type="region of interest" description="Disordered" evidence="1">
    <location>
        <begin position="1"/>
        <end position="22"/>
    </location>
</feature>
<proteinExistence type="predicted"/>
<keyword evidence="3" id="KW-1185">Reference proteome</keyword>
<gene>
    <name evidence="2" type="ORF">RIF29_09716</name>
</gene>
<organism evidence="2 3">
    <name type="scientific">Crotalaria pallida</name>
    <name type="common">Smooth rattlebox</name>
    <name type="synonym">Crotalaria striata</name>
    <dbReference type="NCBI Taxonomy" id="3830"/>
    <lineage>
        <taxon>Eukaryota</taxon>
        <taxon>Viridiplantae</taxon>
        <taxon>Streptophyta</taxon>
        <taxon>Embryophyta</taxon>
        <taxon>Tracheophyta</taxon>
        <taxon>Spermatophyta</taxon>
        <taxon>Magnoliopsida</taxon>
        <taxon>eudicotyledons</taxon>
        <taxon>Gunneridae</taxon>
        <taxon>Pentapetalae</taxon>
        <taxon>rosids</taxon>
        <taxon>fabids</taxon>
        <taxon>Fabales</taxon>
        <taxon>Fabaceae</taxon>
        <taxon>Papilionoideae</taxon>
        <taxon>50 kb inversion clade</taxon>
        <taxon>genistoids sensu lato</taxon>
        <taxon>core genistoids</taxon>
        <taxon>Crotalarieae</taxon>
        <taxon>Crotalaria</taxon>
    </lineage>
</organism>
<dbReference type="EMBL" id="JAYWIO010000002">
    <property type="protein sequence ID" value="KAK7281593.1"/>
    <property type="molecule type" value="Genomic_DNA"/>
</dbReference>
<evidence type="ECO:0000313" key="3">
    <source>
        <dbReference type="Proteomes" id="UP001372338"/>
    </source>
</evidence>
<sequence>MLSPLSLSTSSPLEDCRMSTASREHHLPPRVLRVQLSRPAPHRLCFLFPLDVRVSLTSATLSLSCSSSLQLLLSHHRSSKLERKGLGLVLLAIGIGIAELKRCKKSQTV</sequence>
<feature type="compositionally biased region" description="Low complexity" evidence="1">
    <location>
        <begin position="1"/>
        <end position="13"/>
    </location>
</feature>
<protein>
    <submittedName>
        <fullName evidence="2">Uncharacterized protein</fullName>
    </submittedName>
</protein>